<name>A0AAV6TN41_9ARAC</name>
<dbReference type="InterPro" id="IPR020845">
    <property type="entry name" value="AMP-binding_CS"/>
</dbReference>
<dbReference type="EMBL" id="JAFNEN010001979">
    <property type="protein sequence ID" value="KAG8173207.1"/>
    <property type="molecule type" value="Genomic_DNA"/>
</dbReference>
<evidence type="ECO:0000259" key="2">
    <source>
        <dbReference type="Pfam" id="PF00501"/>
    </source>
</evidence>
<evidence type="ECO:0000313" key="4">
    <source>
        <dbReference type="Proteomes" id="UP000827092"/>
    </source>
</evidence>
<dbReference type="PANTHER" id="PTHR42921">
    <property type="entry name" value="ACETOACETYL-COA SYNTHETASE"/>
    <property type="match status" value="1"/>
</dbReference>
<dbReference type="InterPro" id="IPR000873">
    <property type="entry name" value="AMP-dep_synth/lig_dom"/>
</dbReference>
<evidence type="ECO:0000313" key="3">
    <source>
        <dbReference type="EMBL" id="KAG8173207.1"/>
    </source>
</evidence>
<dbReference type="Pfam" id="PF00501">
    <property type="entry name" value="AMP-binding"/>
    <property type="match status" value="1"/>
</dbReference>
<reference evidence="3 4" key="1">
    <citation type="journal article" date="2022" name="Nat. Ecol. Evol.">
        <title>A masculinizing supergene underlies an exaggerated male reproductive morph in a spider.</title>
        <authorList>
            <person name="Hendrickx F."/>
            <person name="De Corte Z."/>
            <person name="Sonet G."/>
            <person name="Van Belleghem S.M."/>
            <person name="Kostlbacher S."/>
            <person name="Vangestel C."/>
        </authorList>
    </citation>
    <scope>NUCLEOTIDE SEQUENCE [LARGE SCALE GENOMIC DNA]</scope>
    <source>
        <strain evidence="3">W744_W776</strain>
    </source>
</reference>
<organism evidence="3 4">
    <name type="scientific">Oedothorax gibbosus</name>
    <dbReference type="NCBI Taxonomy" id="931172"/>
    <lineage>
        <taxon>Eukaryota</taxon>
        <taxon>Metazoa</taxon>
        <taxon>Ecdysozoa</taxon>
        <taxon>Arthropoda</taxon>
        <taxon>Chelicerata</taxon>
        <taxon>Arachnida</taxon>
        <taxon>Araneae</taxon>
        <taxon>Araneomorphae</taxon>
        <taxon>Entelegynae</taxon>
        <taxon>Araneoidea</taxon>
        <taxon>Linyphiidae</taxon>
        <taxon>Erigoninae</taxon>
        <taxon>Oedothorax</taxon>
    </lineage>
</organism>
<keyword evidence="4" id="KW-1185">Reference proteome</keyword>
<accession>A0AAV6TN41</accession>
<feature type="non-terminal residue" evidence="3">
    <location>
        <position position="428"/>
    </location>
</feature>
<gene>
    <name evidence="3" type="ORF">JTE90_012995</name>
</gene>
<keyword evidence="1" id="KW-0472">Membrane</keyword>
<proteinExistence type="predicted"/>
<comment type="caution">
    <text evidence="3">The sequence shown here is derived from an EMBL/GenBank/DDBJ whole genome shotgun (WGS) entry which is preliminary data.</text>
</comment>
<keyword evidence="1" id="KW-1133">Transmembrane helix</keyword>
<dbReference type="GO" id="GO:0030729">
    <property type="term" value="F:acetoacetate-CoA ligase activity"/>
    <property type="evidence" value="ECO:0007669"/>
    <property type="project" value="TreeGrafter"/>
</dbReference>
<feature type="domain" description="AMP-dependent synthetase/ligase" evidence="2">
    <location>
        <begin position="25"/>
        <end position="409"/>
    </location>
</feature>
<dbReference type="SUPFAM" id="SSF56801">
    <property type="entry name" value="Acetyl-CoA synthetase-like"/>
    <property type="match status" value="1"/>
</dbReference>
<sequence length="428" mass="47437">MSECPKWFEGARLNYAENLLKFRDDQVALILAGEDRETEEVTFAEMFKEAELYAAAFRKLGLKKDDIVVCYMSNRKEAVFAMQAVVSIGAILTAALPLMGAQPVLSRFEQVKPKVLITVDRFMNAGEEIDMLPKVMTVAQGLTSLQKVVIVPSKKNSTSKDIRGIPNSCFLGEFLKLGRLEDGSVPPMEFEQVSFSHPVFVSYTSGTSGLPKPIIHGTGVLLGVCQFFGLNADTEREVQFNVSPVGWVSWINMISLNFIRMTVVLYEGSPFFLSPTYTWDLVDEFQLTGLFLPSSTLDELQKRGYTPQKKHKLSTLKSIMAAGSVLKPRNYDFVREIFNKRVILTTVYGCTEIMGGCINSVITLPTRRGEISAPALGNAVQVVNDSDKPLVGEIGELVLTKSIPSLALGLWGDTDGSLFREKYFTKHP</sequence>
<dbReference type="InterPro" id="IPR042099">
    <property type="entry name" value="ANL_N_sf"/>
</dbReference>
<keyword evidence="1" id="KW-0812">Transmembrane</keyword>
<dbReference type="AlphaFoldDB" id="A0AAV6TN41"/>
<dbReference type="Gene3D" id="3.40.50.12780">
    <property type="entry name" value="N-terminal domain of ligase-like"/>
    <property type="match status" value="1"/>
</dbReference>
<evidence type="ECO:0000256" key="1">
    <source>
        <dbReference type="SAM" id="Phobius"/>
    </source>
</evidence>
<feature type="transmembrane region" description="Helical" evidence="1">
    <location>
        <begin position="79"/>
        <end position="100"/>
    </location>
</feature>
<dbReference type="PANTHER" id="PTHR42921:SF1">
    <property type="entry name" value="ACETOACETYL-COA SYNTHETASE"/>
    <property type="match status" value="1"/>
</dbReference>
<dbReference type="PROSITE" id="PS00455">
    <property type="entry name" value="AMP_BINDING"/>
    <property type="match status" value="1"/>
</dbReference>
<dbReference type="Proteomes" id="UP000827092">
    <property type="component" value="Unassembled WGS sequence"/>
</dbReference>
<protein>
    <recommendedName>
        <fullName evidence="2">AMP-dependent synthetase/ligase domain-containing protein</fullName>
    </recommendedName>
</protein>